<name>A0A3R8WWA1_9ACTN</name>
<protein>
    <recommendedName>
        <fullName evidence="3">DUF4232 domain-containing protein</fullName>
    </recommendedName>
</protein>
<dbReference type="InterPro" id="IPR025326">
    <property type="entry name" value="DUF4232"/>
</dbReference>
<feature type="domain" description="DUF4232" evidence="3">
    <location>
        <begin position="177"/>
        <end position="312"/>
    </location>
</feature>
<keyword evidence="2" id="KW-0732">Signal</keyword>
<proteinExistence type="predicted"/>
<comment type="caution">
    <text evidence="4">The sequence shown here is derived from an EMBL/GenBank/DDBJ whole genome shotgun (WGS) entry which is preliminary data.</text>
</comment>
<evidence type="ECO:0000259" key="3">
    <source>
        <dbReference type="Pfam" id="PF14016"/>
    </source>
</evidence>
<reference evidence="4 5" key="1">
    <citation type="submission" date="2017-10" db="EMBL/GenBank/DDBJ databases">
        <title>Draft genome of actinobacteria isolated from guarana (Paullinia cupana (Mart.) Ducke.</title>
        <authorList>
            <person name="Siqueira K.A."/>
            <person name="Liotti R.G."/>
            <person name="Mendes T.A."/>
            <person name="Soares M.A."/>
        </authorList>
    </citation>
    <scope>NUCLEOTIDE SEQUENCE [LARGE SCALE GENOMIC DNA]</scope>
    <source>
        <strain evidence="4 5">199</strain>
    </source>
</reference>
<feature type="signal peptide" evidence="2">
    <location>
        <begin position="1"/>
        <end position="28"/>
    </location>
</feature>
<gene>
    <name evidence="4" type="ORF">CQW44_07715</name>
</gene>
<keyword evidence="5" id="KW-1185">Reference proteome</keyword>
<dbReference type="Proteomes" id="UP000276379">
    <property type="component" value="Unassembled WGS sequence"/>
</dbReference>
<feature type="compositionally biased region" description="Low complexity" evidence="1">
    <location>
        <begin position="39"/>
        <end position="49"/>
    </location>
</feature>
<dbReference type="AlphaFoldDB" id="A0A3R8WWA1"/>
<dbReference type="PROSITE" id="PS51257">
    <property type="entry name" value="PROKAR_LIPOPROTEIN"/>
    <property type="match status" value="1"/>
</dbReference>
<evidence type="ECO:0000256" key="2">
    <source>
        <dbReference type="SAM" id="SignalP"/>
    </source>
</evidence>
<dbReference type="Pfam" id="PF14016">
    <property type="entry name" value="DUF4232"/>
    <property type="match status" value="1"/>
</dbReference>
<dbReference type="EMBL" id="PDES01000003">
    <property type="protein sequence ID" value="RRQ87892.1"/>
    <property type="molecule type" value="Genomic_DNA"/>
</dbReference>
<sequence>MRTATSLLPGVVPAVAALLLLTACGAERAGVSGTGGSGSTAESGAGSAVPVDEPAVDGVRITSVTIPTATPSPTPSDHVVHADPLPAAGSGISATYEVTNSGGRALTYTVLFDFTTDSGAVMGDHSETVRSVAPGATKRGTVRLGAPAPGSSRVSRIKVAQVTRVPAAEAPPAPGVCPPSGIRLTNDDGDAAMGLRVVGLRLENCGKRDYALDGYPRLELLDDDLAPVHGVQVFHGSGGISTGSGFDDPARPLVLKPGQSAVSGLMWRNLTEFGTAVNVPYVRVRAKEGAAPVTVTPHLDLGTTGKLAVRAWTREAS</sequence>
<evidence type="ECO:0000313" key="4">
    <source>
        <dbReference type="EMBL" id="RRQ87892.1"/>
    </source>
</evidence>
<evidence type="ECO:0000256" key="1">
    <source>
        <dbReference type="SAM" id="MobiDB-lite"/>
    </source>
</evidence>
<feature type="chain" id="PRO_5018673126" description="DUF4232 domain-containing protein" evidence="2">
    <location>
        <begin position="29"/>
        <end position="317"/>
    </location>
</feature>
<organism evidence="4 5">
    <name type="scientific">Streptomyces griseofuscus</name>
    <dbReference type="NCBI Taxonomy" id="146922"/>
    <lineage>
        <taxon>Bacteria</taxon>
        <taxon>Bacillati</taxon>
        <taxon>Actinomycetota</taxon>
        <taxon>Actinomycetes</taxon>
        <taxon>Kitasatosporales</taxon>
        <taxon>Streptomycetaceae</taxon>
        <taxon>Streptomyces</taxon>
    </lineage>
</organism>
<accession>A0A3R8WWA1</accession>
<feature type="region of interest" description="Disordered" evidence="1">
    <location>
        <begin position="31"/>
        <end position="52"/>
    </location>
</feature>
<evidence type="ECO:0000313" key="5">
    <source>
        <dbReference type="Proteomes" id="UP000276379"/>
    </source>
</evidence>